<dbReference type="PANTHER" id="PTHR13847">
    <property type="entry name" value="SARCOSINE DEHYDROGENASE-RELATED"/>
    <property type="match status" value="1"/>
</dbReference>
<dbReference type="Gene3D" id="3.50.50.60">
    <property type="entry name" value="FAD/NAD(P)-binding domain"/>
    <property type="match status" value="1"/>
</dbReference>
<evidence type="ECO:0000313" key="2">
    <source>
        <dbReference type="EMBL" id="KAE8148795.1"/>
    </source>
</evidence>
<dbReference type="Pfam" id="PF01266">
    <property type="entry name" value="DAO"/>
    <property type="match status" value="1"/>
</dbReference>
<dbReference type="EMBL" id="ML742146">
    <property type="protein sequence ID" value="KAE8148795.1"/>
    <property type="molecule type" value="Genomic_DNA"/>
</dbReference>
<dbReference type="GO" id="GO:0005737">
    <property type="term" value="C:cytoplasm"/>
    <property type="evidence" value="ECO:0007669"/>
    <property type="project" value="TreeGrafter"/>
</dbReference>
<sequence>MGAVVSTIGEVYDALAALWSEMSQNATETKALLRRIANPEFPVPNPTVSFWEINPLHPELVDIRSERLPDSADIVIIGSGISGASIAYTVLTECQALGVEKRVVILEGRQVCSGATGRNGGHIKCSPYLAYSELKALLGPKKAHNVLRYQLRHLSTILDLAEAEEFKEAEAREVETVDLYMDQTAWDKVQGLVRDLQREVPECAHDTIVCNATQAKEKFGLSEHCCGAISYRAGAIWPYRLITSIYSTLLSRHKEYFSLETDTMARVIRVENDDVAPYRICTSRGDIRTTHVVHATDAFAPNLIPGLKGKLFPVRGHMSAQAAEGPSQELDGVRSWSIIGKKGFEYITQRPRIPTGPHELGGEVMLGGGLFKSDGDGIDEIGIWKDDCVDPTISAYLSGIWSVALKDENTRVLQLWSGCMGFTTDLVPFVGPVAPVFTNRRLSNDRREKCSGPGRVPPNEWISAGFNGEGMVLAWLSGTAVGLMLLGLENSHLEARPGRPAGKVTDWLPEEVYLTEARIRDSSIYKLARIL</sequence>
<dbReference type="Gene3D" id="3.30.9.10">
    <property type="entry name" value="D-Amino Acid Oxidase, subunit A, domain 2"/>
    <property type="match status" value="1"/>
</dbReference>
<dbReference type="InterPro" id="IPR036188">
    <property type="entry name" value="FAD/NAD-bd_sf"/>
</dbReference>
<dbReference type="AlphaFoldDB" id="A0A5N6TR40"/>
<proteinExistence type="predicted"/>
<reference evidence="2 3" key="1">
    <citation type="submission" date="2019-04" db="EMBL/GenBank/DDBJ databases">
        <title>Friends and foes A comparative genomics study of 23 Aspergillus species from section Flavi.</title>
        <authorList>
            <consortium name="DOE Joint Genome Institute"/>
            <person name="Kjaerbolling I."/>
            <person name="Vesth T."/>
            <person name="Frisvad J.C."/>
            <person name="Nybo J.L."/>
            <person name="Theobald S."/>
            <person name="Kildgaard S."/>
            <person name="Isbrandt T."/>
            <person name="Kuo A."/>
            <person name="Sato A."/>
            <person name="Lyhne E.K."/>
            <person name="Kogle M.E."/>
            <person name="Wiebenga A."/>
            <person name="Kun R.S."/>
            <person name="Lubbers R.J."/>
            <person name="Makela M.R."/>
            <person name="Barry K."/>
            <person name="Chovatia M."/>
            <person name="Clum A."/>
            <person name="Daum C."/>
            <person name="Haridas S."/>
            <person name="He G."/>
            <person name="LaButti K."/>
            <person name="Lipzen A."/>
            <person name="Mondo S."/>
            <person name="Riley R."/>
            <person name="Salamov A."/>
            <person name="Simmons B.A."/>
            <person name="Magnuson J.K."/>
            <person name="Henrissat B."/>
            <person name="Mortensen U.H."/>
            <person name="Larsen T.O."/>
            <person name="Devries R.P."/>
            <person name="Grigoriev I.V."/>
            <person name="Machida M."/>
            <person name="Baker S.E."/>
            <person name="Andersen M.R."/>
        </authorList>
    </citation>
    <scope>NUCLEOTIDE SEQUENCE [LARGE SCALE GENOMIC DNA]</scope>
    <source>
        <strain evidence="2 3">IBT 18842</strain>
    </source>
</reference>
<protein>
    <submittedName>
        <fullName evidence="2">FAD dependent oxidoreductase-domain-containing protein</fullName>
    </submittedName>
</protein>
<evidence type="ECO:0000259" key="1">
    <source>
        <dbReference type="Pfam" id="PF01266"/>
    </source>
</evidence>
<accession>A0A5N6TR40</accession>
<feature type="domain" description="FAD dependent oxidoreductase" evidence="1">
    <location>
        <begin position="73"/>
        <end position="480"/>
    </location>
</feature>
<dbReference type="Proteomes" id="UP000325780">
    <property type="component" value="Unassembled WGS sequence"/>
</dbReference>
<evidence type="ECO:0000313" key="3">
    <source>
        <dbReference type="Proteomes" id="UP000325780"/>
    </source>
</evidence>
<dbReference type="OrthoDB" id="512662at2759"/>
<dbReference type="PANTHER" id="PTHR13847:SF213">
    <property type="entry name" value="DEPENDENT OXIDOREDUCTASE, PUTATIVE-RELATED"/>
    <property type="match status" value="1"/>
</dbReference>
<keyword evidence="3" id="KW-1185">Reference proteome</keyword>
<name>A0A5N6TR40_ASPAV</name>
<dbReference type="SUPFAM" id="SSF51905">
    <property type="entry name" value="FAD/NAD(P)-binding domain"/>
    <property type="match status" value="1"/>
</dbReference>
<dbReference type="InterPro" id="IPR006076">
    <property type="entry name" value="FAD-dep_OxRdtase"/>
</dbReference>
<gene>
    <name evidence="2" type="ORF">BDV25DRAFT_130921</name>
</gene>
<organism evidence="2 3">
    <name type="scientific">Aspergillus avenaceus</name>
    <dbReference type="NCBI Taxonomy" id="36643"/>
    <lineage>
        <taxon>Eukaryota</taxon>
        <taxon>Fungi</taxon>
        <taxon>Dikarya</taxon>
        <taxon>Ascomycota</taxon>
        <taxon>Pezizomycotina</taxon>
        <taxon>Eurotiomycetes</taxon>
        <taxon>Eurotiomycetidae</taxon>
        <taxon>Eurotiales</taxon>
        <taxon>Aspergillaceae</taxon>
        <taxon>Aspergillus</taxon>
        <taxon>Aspergillus subgen. Circumdati</taxon>
    </lineage>
</organism>